<feature type="domain" description="TonB-dependent transporter Oar-like beta-barrel" evidence="7">
    <location>
        <begin position="231"/>
        <end position="1019"/>
    </location>
</feature>
<evidence type="ECO:0000256" key="5">
    <source>
        <dbReference type="ARBA" id="ARBA00023237"/>
    </source>
</evidence>
<evidence type="ECO:0000259" key="7">
    <source>
        <dbReference type="Pfam" id="PF25183"/>
    </source>
</evidence>
<evidence type="ECO:0000256" key="2">
    <source>
        <dbReference type="ARBA" id="ARBA00022448"/>
    </source>
</evidence>
<evidence type="ECO:0000313" key="8">
    <source>
        <dbReference type="EMBL" id="VAW11645.1"/>
    </source>
</evidence>
<dbReference type="AlphaFoldDB" id="A0A3B0SZZ3"/>
<dbReference type="Gene3D" id="2.40.170.20">
    <property type="entry name" value="TonB-dependent receptor, beta-barrel domain"/>
    <property type="match status" value="1"/>
</dbReference>
<dbReference type="InterPro" id="IPR036942">
    <property type="entry name" value="Beta-barrel_TonB_sf"/>
</dbReference>
<sequence length="1084" mass="120559">MRQNYLAVVAFLMTAIAFSQGVTTSSMQGSVLDDNGEPLFGANVVATHKPSGTTYGAIVNEEGRFYLPNIRVGGPYTVVISYVGFENKTYDGIVLGLGQSYDLKATMAAGVELQEVVVTSTRGGIVDPDRTGPSINLSRDKMDALPTITRSINDFTRLTPQSNGTSFAGTSSRFNNYTIDGNIYNNNFGLGSGQFAGANPISLDAIEEVQVNLAPFDVRLAGFTGASVNAITKSGTNDFKGSIYYYLRNDQMVGDKLRGLTLNRGDSRNEIKGISLGGPIIKNKLFFFVSYEEEETAVPGFTRQASRPGLAPDGLLISRVPASDLDFVQEQMLSIYGYETGSYENYPFASEQTRFNVRLDYNLNQNNKFSLRYNRYEAASDVPINRNSNRFLPTRYRNTSRQDIEAITFANANYTNDRLVESVVGEWNSKVSDNMSNQLNVGYTAIRDPKRGVPGGQDFPFIEILEPDESGNLLYYTALGNELFTVGNLLENNVFNITNNFSIYSGKHTYTIGANFEYMTFKNAFNPVFNGFYRFTSYDSFVETVINRTPGAFPDAFAKSFALDGSTTPPVDETNFGQFGVYFQDEFQVTDNLKLTGGLRIDFPFYATDIPRNTLLDDLNKSYTDADGNSFTPDVSQFPKVRPLWSPRIGVNWDVNGEGKTQVRGGTGVFSGRIPFVWLSNQVNGSGVVRGGIGFEGAEVADEFGANYVFDPDVTFGNPANPSQTLSNELNLTDREFKLPQVWRTNIGVDHELPFGITGTLDFIYSRDISTPIVYNPVLRAPDGTLNGPDQRPYWEEGYSSDDDFRNVFLLTNANRKADYYSFTAQLQKQFDNGFYAMVAYTASRARDLDATGGSQAGSLWTATVQEDRNDPKLGFAAFDQPNRFIANLNYKTENTTIALFWQGGENGRYSYTYSGNFGDNSNRLIYIPNDASELNFEEFTLDGATVTEQSQINALNAYIAQDEYLSGNRGKIAERNGAKNPWLNRYDLRITEDINLCKDKKNKIQLSLDFLNIGNMLNSDWGVPQFAFQRNLLNYRGRNGAGEPTYRLNTVPGTTDLPTETNRPSTNIGDTWRLQVGVRYLFN</sequence>
<dbReference type="InterPro" id="IPR057601">
    <property type="entry name" value="Oar-like_b-barrel"/>
</dbReference>
<proteinExistence type="predicted"/>
<dbReference type="Gene3D" id="2.60.40.1120">
    <property type="entry name" value="Carboxypeptidase-like, regulatory domain"/>
    <property type="match status" value="1"/>
</dbReference>
<accession>A0A3B0SZZ3</accession>
<keyword evidence="8" id="KW-0675">Receptor</keyword>
<protein>
    <submittedName>
        <fullName evidence="8">TonB-dependent receptor</fullName>
    </submittedName>
</protein>
<dbReference type="InterPro" id="IPR039426">
    <property type="entry name" value="TonB-dep_rcpt-like"/>
</dbReference>
<dbReference type="PANTHER" id="PTHR30069">
    <property type="entry name" value="TONB-DEPENDENT OUTER MEMBRANE RECEPTOR"/>
    <property type="match status" value="1"/>
</dbReference>
<dbReference type="GO" id="GO:0009279">
    <property type="term" value="C:cell outer membrane"/>
    <property type="evidence" value="ECO:0007669"/>
    <property type="project" value="UniProtKB-SubCell"/>
</dbReference>
<evidence type="ECO:0000256" key="4">
    <source>
        <dbReference type="ARBA" id="ARBA00023136"/>
    </source>
</evidence>
<gene>
    <name evidence="8" type="ORF">MNBD_BACTEROID03-1696</name>
</gene>
<feature type="compositionally biased region" description="Polar residues" evidence="6">
    <location>
        <begin position="1048"/>
        <end position="1067"/>
    </location>
</feature>
<feature type="region of interest" description="Disordered" evidence="6">
    <location>
        <begin position="1045"/>
        <end position="1067"/>
    </location>
</feature>
<dbReference type="PANTHER" id="PTHR30069:SF46">
    <property type="entry name" value="OAR PROTEIN"/>
    <property type="match status" value="1"/>
</dbReference>
<dbReference type="GO" id="GO:0044718">
    <property type="term" value="P:siderophore transmembrane transport"/>
    <property type="evidence" value="ECO:0007669"/>
    <property type="project" value="TreeGrafter"/>
</dbReference>
<keyword evidence="3" id="KW-0812">Transmembrane</keyword>
<organism evidence="8">
    <name type="scientific">hydrothermal vent metagenome</name>
    <dbReference type="NCBI Taxonomy" id="652676"/>
    <lineage>
        <taxon>unclassified sequences</taxon>
        <taxon>metagenomes</taxon>
        <taxon>ecological metagenomes</taxon>
    </lineage>
</organism>
<evidence type="ECO:0000256" key="3">
    <source>
        <dbReference type="ARBA" id="ARBA00022692"/>
    </source>
</evidence>
<comment type="subcellular location">
    <subcellularLocation>
        <location evidence="1">Cell outer membrane</location>
        <topology evidence="1">Multi-pass membrane protein</topology>
    </subcellularLocation>
</comment>
<dbReference type="GO" id="GO:0015344">
    <property type="term" value="F:siderophore uptake transmembrane transporter activity"/>
    <property type="evidence" value="ECO:0007669"/>
    <property type="project" value="TreeGrafter"/>
</dbReference>
<dbReference type="SUPFAM" id="SSF56935">
    <property type="entry name" value="Porins"/>
    <property type="match status" value="1"/>
</dbReference>
<reference evidence="8" key="1">
    <citation type="submission" date="2018-06" db="EMBL/GenBank/DDBJ databases">
        <authorList>
            <person name="Zhirakovskaya E."/>
        </authorList>
    </citation>
    <scope>NUCLEOTIDE SEQUENCE</scope>
</reference>
<dbReference type="InterPro" id="IPR008969">
    <property type="entry name" value="CarboxyPept-like_regulatory"/>
</dbReference>
<dbReference type="Pfam" id="PF25183">
    <property type="entry name" value="OMP_b-brl_4"/>
    <property type="match status" value="1"/>
</dbReference>
<keyword evidence="5" id="KW-0998">Cell outer membrane</keyword>
<dbReference type="SUPFAM" id="SSF49464">
    <property type="entry name" value="Carboxypeptidase regulatory domain-like"/>
    <property type="match status" value="1"/>
</dbReference>
<dbReference type="EMBL" id="UOEL01000069">
    <property type="protein sequence ID" value="VAW11645.1"/>
    <property type="molecule type" value="Genomic_DNA"/>
</dbReference>
<keyword evidence="4" id="KW-0472">Membrane</keyword>
<keyword evidence="2" id="KW-0813">Transport</keyword>
<evidence type="ECO:0000256" key="1">
    <source>
        <dbReference type="ARBA" id="ARBA00004571"/>
    </source>
</evidence>
<name>A0A3B0SZZ3_9ZZZZ</name>
<dbReference type="Pfam" id="PF13620">
    <property type="entry name" value="CarboxypepD_reg"/>
    <property type="match status" value="1"/>
</dbReference>
<evidence type="ECO:0000256" key="6">
    <source>
        <dbReference type="SAM" id="MobiDB-lite"/>
    </source>
</evidence>